<protein>
    <submittedName>
        <fullName evidence="1">Uncharacterized protein</fullName>
    </submittedName>
</protein>
<name>A0A645DC79_9ZZZZ</name>
<evidence type="ECO:0000313" key="1">
    <source>
        <dbReference type="EMBL" id="MPM87090.1"/>
    </source>
</evidence>
<proteinExistence type="predicted"/>
<sequence length="121" mass="12718">MTGQRQLDDVAGAMRVLVQRLDGFADLLGRCVAGQVDPQRLQAHLSAIPMFAGDIELTARVVADQNGTEPGHDAPLFQGGHSHGQLGLDVGRHLLAVDALRAHSLLPPQPTGLSGRSAGCR</sequence>
<dbReference type="AlphaFoldDB" id="A0A645DC79"/>
<comment type="caution">
    <text evidence="1">The sequence shown here is derived from an EMBL/GenBank/DDBJ whole genome shotgun (WGS) entry which is preliminary data.</text>
</comment>
<accession>A0A645DC79</accession>
<organism evidence="1">
    <name type="scientific">bioreactor metagenome</name>
    <dbReference type="NCBI Taxonomy" id="1076179"/>
    <lineage>
        <taxon>unclassified sequences</taxon>
        <taxon>metagenomes</taxon>
        <taxon>ecological metagenomes</taxon>
    </lineage>
</organism>
<dbReference type="EMBL" id="VSSQ01034988">
    <property type="protein sequence ID" value="MPM87090.1"/>
    <property type="molecule type" value="Genomic_DNA"/>
</dbReference>
<gene>
    <name evidence="1" type="ORF">SDC9_134183</name>
</gene>
<reference evidence="1" key="1">
    <citation type="submission" date="2019-08" db="EMBL/GenBank/DDBJ databases">
        <authorList>
            <person name="Kucharzyk K."/>
            <person name="Murdoch R.W."/>
            <person name="Higgins S."/>
            <person name="Loffler F."/>
        </authorList>
    </citation>
    <scope>NUCLEOTIDE SEQUENCE</scope>
</reference>